<dbReference type="InterPro" id="IPR040397">
    <property type="entry name" value="SWAP"/>
</dbReference>
<dbReference type="Ensembl" id="ENSMUST00000207663.2">
    <property type="protein sequence ID" value="ENSMUSP00000147069.2"/>
    <property type="gene ID" value="ENSMUSG00000061028.8"/>
</dbReference>
<dbReference type="VEuPathDB" id="HostDB:ENSMUSG00000061028"/>
<dbReference type="Proteomes" id="UP000000589">
    <property type="component" value="Chromosome 7"/>
</dbReference>
<dbReference type="AGR" id="MGI:1855695"/>
<dbReference type="AlphaFoldDB" id="A0A140LJ43"/>
<proteinExistence type="predicted"/>
<dbReference type="Antibodypedia" id="54055">
    <property type="antibodies" value="72 antibodies from 18 providers"/>
</dbReference>
<dbReference type="MGI" id="MGI:1855695">
    <property type="gene designation" value="Clasrp"/>
</dbReference>
<dbReference type="GeneTree" id="ENSGT00940000153892"/>
<dbReference type="SMR" id="A0A140LJ43"/>
<reference evidence="1" key="4">
    <citation type="submission" date="2025-09" db="UniProtKB">
        <authorList>
            <consortium name="Ensembl"/>
        </authorList>
    </citation>
    <scope>IDENTIFICATION</scope>
    <source>
        <strain evidence="1">C57BL/6J</strain>
    </source>
</reference>
<evidence type="ECO:0000313" key="3">
    <source>
        <dbReference type="Proteomes" id="UP000000589"/>
    </source>
</evidence>
<gene>
    <name evidence="1 2" type="primary">Clasrp</name>
</gene>
<protein>
    <submittedName>
        <fullName evidence="1">CLK4-associating serine/arginine rich protein</fullName>
    </submittedName>
</protein>
<dbReference type="PANTHER" id="PTHR13161:SF4">
    <property type="entry name" value="CLK4-ASSOCIATING SERINE_ARGININE RICH PROTEIN"/>
    <property type="match status" value="1"/>
</dbReference>
<dbReference type="ExpressionAtlas" id="A0A140LJ43">
    <property type="expression patterns" value="baseline and differential"/>
</dbReference>
<organism evidence="1 3">
    <name type="scientific">Mus musculus</name>
    <name type="common">Mouse</name>
    <dbReference type="NCBI Taxonomy" id="10090"/>
    <lineage>
        <taxon>Eukaryota</taxon>
        <taxon>Metazoa</taxon>
        <taxon>Chordata</taxon>
        <taxon>Craniata</taxon>
        <taxon>Vertebrata</taxon>
        <taxon>Euteleostomi</taxon>
        <taxon>Mammalia</taxon>
        <taxon>Eutheria</taxon>
        <taxon>Euarchontoglires</taxon>
        <taxon>Glires</taxon>
        <taxon>Rodentia</taxon>
        <taxon>Myomorpha</taxon>
        <taxon>Muroidea</taxon>
        <taxon>Muridae</taxon>
        <taxon>Murinae</taxon>
        <taxon>Mus</taxon>
        <taxon>Mus</taxon>
    </lineage>
</organism>
<sequence>MWHEARKHERKLRGMMVDYKKRAERRREYYEKILPGTGVRRAEM</sequence>
<reference evidence="1" key="3">
    <citation type="submission" date="2025-08" db="UniProtKB">
        <authorList>
            <consortium name="Ensembl"/>
        </authorList>
    </citation>
    <scope>IDENTIFICATION</scope>
    <source>
        <strain evidence="1">C57BL/6J</strain>
    </source>
</reference>
<name>A0A140LJ43_MOUSE</name>
<dbReference type="PANTHER" id="PTHR13161">
    <property type="entry name" value="SPLICING FACTOR SUPPRESSOR OF WHITE APRICOT"/>
    <property type="match status" value="1"/>
</dbReference>
<reference evidence="1 3" key="2">
    <citation type="journal article" date="2011" name="PLoS Biol.">
        <title>Modernizing reference genome assemblies.</title>
        <authorList>
            <person name="Church D.M."/>
            <person name="Schneider V.A."/>
            <person name="Graves T."/>
            <person name="Auger K."/>
            <person name="Cunningham F."/>
            <person name="Bouk N."/>
            <person name="Chen H.C."/>
            <person name="Agarwala R."/>
            <person name="McLaren W.M."/>
            <person name="Ritchie G.R."/>
            <person name="Albracht D."/>
            <person name="Kremitzki M."/>
            <person name="Rock S."/>
            <person name="Kotkiewicz H."/>
            <person name="Kremitzki C."/>
            <person name="Wollam A."/>
            <person name="Trani L."/>
            <person name="Fulton L."/>
            <person name="Fulton R."/>
            <person name="Matthews L."/>
            <person name="Whitehead S."/>
            <person name="Chow W."/>
            <person name="Torrance J."/>
            <person name="Dunn M."/>
            <person name="Harden G."/>
            <person name="Threadgold G."/>
            <person name="Wood J."/>
            <person name="Collins J."/>
            <person name="Heath P."/>
            <person name="Griffiths G."/>
            <person name="Pelan S."/>
            <person name="Grafham D."/>
            <person name="Eichler E.E."/>
            <person name="Weinstock G."/>
            <person name="Mardis E.R."/>
            <person name="Wilson R.K."/>
            <person name="Howe K."/>
            <person name="Flicek P."/>
            <person name="Hubbard T."/>
        </authorList>
    </citation>
    <scope>NUCLEOTIDE SEQUENCE [LARGE SCALE GENOMIC DNA]</scope>
    <source>
        <strain evidence="1 3">C57BL/6J</strain>
    </source>
</reference>
<keyword evidence="3" id="KW-1185">Reference proteome</keyword>
<dbReference type="Bgee" id="ENSMUSG00000061028">
    <property type="expression patterns" value="Expressed in retinal neural layer and 243 other cell types or tissues"/>
</dbReference>
<evidence type="ECO:0000313" key="1">
    <source>
        <dbReference type="Ensembl" id="ENSMUSP00000147069.2"/>
    </source>
</evidence>
<reference evidence="1 3" key="1">
    <citation type="journal article" date="2009" name="PLoS Biol.">
        <title>Lineage-specific biology revealed by a finished genome assembly of the mouse.</title>
        <authorList>
            <consortium name="Mouse Genome Sequencing Consortium"/>
            <person name="Church D.M."/>
            <person name="Goodstadt L."/>
            <person name="Hillier L.W."/>
            <person name="Zody M.C."/>
            <person name="Goldstein S."/>
            <person name="She X."/>
            <person name="Bult C.J."/>
            <person name="Agarwala R."/>
            <person name="Cherry J.L."/>
            <person name="DiCuccio M."/>
            <person name="Hlavina W."/>
            <person name="Kapustin Y."/>
            <person name="Meric P."/>
            <person name="Maglott D."/>
            <person name="Birtle Z."/>
            <person name="Marques A.C."/>
            <person name="Graves T."/>
            <person name="Zhou S."/>
            <person name="Teague B."/>
            <person name="Potamousis K."/>
            <person name="Churas C."/>
            <person name="Place M."/>
            <person name="Herschleb J."/>
            <person name="Runnheim R."/>
            <person name="Forrest D."/>
            <person name="Amos-Landgraf J."/>
            <person name="Schwartz D.C."/>
            <person name="Cheng Z."/>
            <person name="Lindblad-Toh K."/>
            <person name="Eichler E.E."/>
            <person name="Ponting C.P."/>
        </authorList>
    </citation>
    <scope>NUCLEOTIDE SEQUENCE [LARGE SCALE GENOMIC DNA]</scope>
    <source>
        <strain evidence="1 3">C57BL/6J</strain>
    </source>
</reference>
<accession>A0A140LJ43</accession>
<evidence type="ECO:0000313" key="2">
    <source>
        <dbReference type="MGI" id="MGI:1855695"/>
    </source>
</evidence>